<dbReference type="Gramene" id="TraesPARA_EIv1.0_2512010.1">
    <property type="protein sequence ID" value="TraesPARA_EIv1.0_2512010.1.CDS"/>
    <property type="gene ID" value="TraesPARA_EIv1.0_2512010"/>
</dbReference>
<dbReference type="Pfam" id="PF00400">
    <property type="entry name" value="WD40"/>
    <property type="match status" value="2"/>
</dbReference>
<reference evidence="8" key="1">
    <citation type="submission" date="2018-08" db="EMBL/GenBank/DDBJ databases">
        <authorList>
            <person name="Rossello M."/>
        </authorList>
    </citation>
    <scope>NUCLEOTIDE SEQUENCE [LARGE SCALE GENOMIC DNA]</scope>
    <source>
        <strain evidence="8">cv. Chinese Spring</strain>
    </source>
</reference>
<proteinExistence type="predicted"/>
<dbReference type="InterPro" id="IPR036322">
    <property type="entry name" value="WD40_repeat_dom_sf"/>
</dbReference>
<evidence type="ECO:0000256" key="1">
    <source>
        <dbReference type="ARBA" id="ARBA00022679"/>
    </source>
</evidence>
<feature type="binding site" evidence="6">
    <location>
        <position position="66"/>
    </location>
    <ligand>
        <name>ATP</name>
        <dbReference type="ChEBI" id="CHEBI:30616"/>
    </ligand>
</feature>
<dbReference type="Gramene" id="TraesLDM7D03G04288830.1">
    <property type="protein sequence ID" value="TraesLDM7D03G04288830.1"/>
    <property type="gene ID" value="TraesLDM7D03G04288830"/>
</dbReference>
<dbReference type="FunFam" id="1.10.510.10:FF:000870">
    <property type="entry name" value="OSJNBa0016N04.16-like protein"/>
    <property type="match status" value="1"/>
</dbReference>
<dbReference type="InterPro" id="IPR008962">
    <property type="entry name" value="PapD-like_sf"/>
</dbReference>
<dbReference type="SMART" id="SM00320">
    <property type="entry name" value="WD40"/>
    <property type="match status" value="6"/>
</dbReference>
<dbReference type="PROSITE" id="PS00108">
    <property type="entry name" value="PROTEIN_KINASE_ST"/>
    <property type="match status" value="1"/>
</dbReference>
<keyword evidence="4 6" id="KW-0067">ATP-binding</keyword>
<dbReference type="InterPro" id="IPR008271">
    <property type="entry name" value="Ser/Thr_kinase_AS"/>
</dbReference>
<keyword evidence="2 6" id="KW-0547">Nucleotide-binding</keyword>
<dbReference type="Gramene" id="TraesLAC7D03G04229550.1">
    <property type="protein sequence ID" value="TraesLAC7D03G04229550.1"/>
    <property type="gene ID" value="TraesLAC7D03G04229550"/>
</dbReference>
<dbReference type="InterPro" id="IPR000719">
    <property type="entry name" value="Prot_kinase_dom"/>
</dbReference>
<dbReference type="STRING" id="4565.A0A3B6TBY4"/>
<dbReference type="Gramene" id="TraesCS7D02G039300.1">
    <property type="protein sequence ID" value="TraesCS7D02G039300.1"/>
    <property type="gene ID" value="TraesCS7D02G039300"/>
</dbReference>
<gene>
    <name evidence="8" type="primary">LOC123170239</name>
</gene>
<name>A0A3B6TBY4_WHEAT</name>
<dbReference type="OMA" id="CFWNSAN"/>
<dbReference type="Gramene" id="TraesJAG7D03G04266100.1">
    <property type="protein sequence ID" value="TraesJAG7D03G04266100.1"/>
    <property type="gene ID" value="TraesJAG7D03G04266100"/>
</dbReference>
<dbReference type="OrthoDB" id="582756at2759"/>
<dbReference type="GO" id="GO:0005524">
    <property type="term" value="F:ATP binding"/>
    <property type="evidence" value="ECO:0007669"/>
    <property type="project" value="UniProtKB-UniRule"/>
</dbReference>
<evidence type="ECO:0000256" key="5">
    <source>
        <dbReference type="PROSITE-ProRule" id="PRU00221"/>
    </source>
</evidence>
<dbReference type="SUPFAM" id="SSF50978">
    <property type="entry name" value="WD40 repeat-like"/>
    <property type="match status" value="1"/>
</dbReference>
<dbReference type="PROSITE" id="PS50082">
    <property type="entry name" value="WD_REPEATS_2"/>
    <property type="match status" value="1"/>
</dbReference>
<dbReference type="SUPFAM" id="SSF49354">
    <property type="entry name" value="PapD-like"/>
    <property type="match status" value="1"/>
</dbReference>
<feature type="repeat" description="WD" evidence="5">
    <location>
        <begin position="728"/>
        <end position="752"/>
    </location>
</feature>
<dbReference type="PANTHER" id="PTHR45707">
    <property type="entry name" value="C2 CALCIUM/LIPID-BINDING PLANT PHOSPHORIBOSYLTRANSFERASE FAMILY PROTEIN"/>
    <property type="match status" value="1"/>
</dbReference>
<evidence type="ECO:0000256" key="6">
    <source>
        <dbReference type="PROSITE-ProRule" id="PRU10141"/>
    </source>
</evidence>
<dbReference type="SMR" id="A0A3B6TBY4"/>
<dbReference type="Gramene" id="TraesCS7D03G0089600.1">
    <property type="protein sequence ID" value="TraesCS7D03G0089600.1.CDS"/>
    <property type="gene ID" value="TraesCS7D03G0089600"/>
</dbReference>
<dbReference type="AlphaFoldDB" id="A0A3B6TBY4"/>
<dbReference type="Gramene" id="TraesROB_scaffold_042466_01G000500.1">
    <property type="protein sequence ID" value="TraesROB_scaffold_042466_01G000500.1"/>
    <property type="gene ID" value="TraesROB_scaffold_042466_01G000500"/>
</dbReference>
<dbReference type="Gene3D" id="2.60.40.10">
    <property type="entry name" value="Immunoglobulins"/>
    <property type="match status" value="1"/>
</dbReference>
<dbReference type="Gramene" id="TraesSYM7D03G04336400.1">
    <property type="protein sequence ID" value="TraesSYM7D03G04336400.1"/>
    <property type="gene ID" value="TraesSYM7D03G04336400"/>
</dbReference>
<dbReference type="Gramene" id="TraesCAD_scaffold_049825_01G000400.1">
    <property type="protein sequence ID" value="TraesCAD_scaffold_049825_01G000400.1"/>
    <property type="gene ID" value="TraesCAD_scaffold_049825_01G000400"/>
</dbReference>
<dbReference type="Gene3D" id="2.130.10.10">
    <property type="entry name" value="YVTN repeat-like/Quinoprotein amine dehydrogenase"/>
    <property type="match status" value="1"/>
</dbReference>
<feature type="domain" description="Protein kinase" evidence="7">
    <location>
        <begin position="38"/>
        <end position="306"/>
    </location>
</feature>
<dbReference type="SUPFAM" id="SSF56112">
    <property type="entry name" value="Protein kinase-like (PK-like)"/>
    <property type="match status" value="1"/>
</dbReference>
<dbReference type="Gramene" id="TraesNOR7D03G04331460.1">
    <property type="protein sequence ID" value="TraesNOR7D03G04331460.1"/>
    <property type="gene ID" value="TraesNOR7D03G04331460"/>
</dbReference>
<sequence>MDPEQCRELLALEMALSDESVDPAPLPLWLLKVITKNFSEGKQIGSGGFGAVYRGELWNGTVAVKKLFDAIVIDEKNFQSEVDSLLRVRHKNTVRFLGYCSDTQQVPDKFNGASVWAERRQRLLCFEFLPKGSLADYITDASSERQWKTRYQIIKGICEGVYYLHRERIVHMDLKPQNILLDGNMMPKIADFGLSRRFSAAQSSDMTKNIVGSWGYSAPEFKEKGEITFKTDIYSLGVILIEMLTGCNGSTKIEEIIESWTSAPDTTESHISLEQVKICAEIGIQCMDHDPKHRPTICDIIPRLFDEAEISNWSARGAVSTSSIAQKRSLIDKLKYELKLMNLYGGQLLPKRVSALNGVGETSTEIMSLGFTDSELLDLDPLELRFPFEANKRTSRTLSVINKADRHVLFWVTPDLTDMYCCEEHVCAHGPVTPMSTCGVSITLMEQQQRPLKTDSLIYILMVTSENESRLKDFMKNKTNLEDDFPQLFDKLGCQLHVAMATAVVCPQSETAITPKIIFGKELRDLTTMDVHPTEPWVLVVEDQREVSIWNYLTQAVVMSFNSHEKQGWVMKMLDRYDSVYAAKFIPRKQWFVTGGDSGYLSVYSYVTMTEIKKFQAYFFSHINCLAVHPTYPLLITLSYDCDQAIRLWDWEKGWQCSQRISKDWAPGFDTQFKFNPKDTRTFAGVTGPHGRTCHVWSIHSSKPLITISPPNCDRAVCDYLCTDSHQQYLITSAQDGGLSVWDLQTETCVHTLVLHGKFIGHVACHPALPLIVAGSRDGDHLTVCFWNSTNYRHLKTVRCTHGGKIVDLAFRGSRRLVIGYSNGLEVLEIDLEALSHQQ</sequence>
<dbReference type="Gramene" id="TraesRN7D0100089500.1">
    <property type="protein sequence ID" value="TraesRN7D0100089500.1"/>
    <property type="gene ID" value="TraesRN7D0100089500"/>
</dbReference>
<dbReference type="GO" id="GO:0004672">
    <property type="term" value="F:protein kinase activity"/>
    <property type="evidence" value="ECO:0007669"/>
    <property type="project" value="InterPro"/>
</dbReference>
<dbReference type="InterPro" id="IPR015943">
    <property type="entry name" value="WD40/YVTN_repeat-like_dom_sf"/>
</dbReference>
<evidence type="ECO:0000256" key="4">
    <source>
        <dbReference type="ARBA" id="ARBA00022840"/>
    </source>
</evidence>
<dbReference type="PROSITE" id="PS50011">
    <property type="entry name" value="PROTEIN_KINASE_DOM"/>
    <property type="match status" value="1"/>
</dbReference>
<organism evidence="8">
    <name type="scientific">Triticum aestivum</name>
    <name type="common">Wheat</name>
    <dbReference type="NCBI Taxonomy" id="4565"/>
    <lineage>
        <taxon>Eukaryota</taxon>
        <taxon>Viridiplantae</taxon>
        <taxon>Streptophyta</taxon>
        <taxon>Embryophyta</taxon>
        <taxon>Tracheophyta</taxon>
        <taxon>Spermatophyta</taxon>
        <taxon>Magnoliopsida</taxon>
        <taxon>Liliopsida</taxon>
        <taxon>Poales</taxon>
        <taxon>Poaceae</taxon>
        <taxon>BOP clade</taxon>
        <taxon>Pooideae</taxon>
        <taxon>Triticodae</taxon>
        <taxon>Triticeae</taxon>
        <taxon>Triticinae</taxon>
        <taxon>Triticum</taxon>
    </lineage>
</organism>
<evidence type="ECO:0000313" key="8">
    <source>
        <dbReference type="EnsemblPlants" id="TraesCS7D02G039300.1"/>
    </source>
</evidence>
<dbReference type="InterPro" id="IPR001680">
    <property type="entry name" value="WD40_rpt"/>
</dbReference>
<dbReference type="Gramene" id="TraesCLE_scaffold_070080_01G000100.1">
    <property type="protein sequence ID" value="TraesCLE_scaffold_070080_01G000100.1"/>
    <property type="gene ID" value="TraesCLE_scaffold_070080_01G000100"/>
</dbReference>
<keyword evidence="1" id="KW-0808">Transferase</keyword>
<reference evidence="8" key="2">
    <citation type="submission" date="2018-10" db="UniProtKB">
        <authorList>
            <consortium name="EnsemblPlants"/>
        </authorList>
    </citation>
    <scope>IDENTIFICATION</scope>
</reference>
<dbReference type="PROSITE" id="PS00107">
    <property type="entry name" value="PROTEIN_KINASE_ATP"/>
    <property type="match status" value="1"/>
</dbReference>
<dbReference type="Gramene" id="TraesMAC7D03G04275030.1">
    <property type="protein sequence ID" value="TraesMAC7D03G04275030.1"/>
    <property type="gene ID" value="TraesMAC7D03G04275030"/>
</dbReference>
<dbReference type="Pfam" id="PF00069">
    <property type="entry name" value="Pkinase"/>
    <property type="match status" value="1"/>
</dbReference>
<dbReference type="InterPro" id="IPR017441">
    <property type="entry name" value="Protein_kinase_ATP_BS"/>
</dbReference>
<evidence type="ECO:0000256" key="3">
    <source>
        <dbReference type="ARBA" id="ARBA00022777"/>
    </source>
</evidence>
<keyword evidence="5" id="KW-0853">WD repeat</keyword>
<evidence type="ECO:0000256" key="2">
    <source>
        <dbReference type="ARBA" id="ARBA00022741"/>
    </source>
</evidence>
<dbReference type="Gramene" id="TraesJUL7D03G04326320.1">
    <property type="protein sequence ID" value="TraesJUL7D03G04326320.1"/>
    <property type="gene ID" value="TraesJUL7D03G04326320"/>
</dbReference>
<dbReference type="SMART" id="SM00220">
    <property type="entry name" value="S_TKc"/>
    <property type="match status" value="1"/>
</dbReference>
<keyword evidence="9" id="KW-1185">Reference proteome</keyword>
<dbReference type="Gramene" id="TraesWEE_scaffold_039172_01G000100.1">
    <property type="protein sequence ID" value="TraesWEE_scaffold_039172_01G000100.1"/>
    <property type="gene ID" value="TraesWEE_scaffold_039172_01G000100"/>
</dbReference>
<keyword evidence="3" id="KW-0418">Kinase</keyword>
<dbReference type="InterPro" id="IPR013783">
    <property type="entry name" value="Ig-like_fold"/>
</dbReference>
<dbReference type="Gene3D" id="1.10.510.10">
    <property type="entry name" value="Transferase(Phosphotransferase) domain 1"/>
    <property type="match status" value="1"/>
</dbReference>
<accession>A0A3B6TBY4</accession>
<dbReference type="Proteomes" id="UP000019116">
    <property type="component" value="Chromosome 7D"/>
</dbReference>
<dbReference type="PANTHER" id="PTHR45707:SF70">
    <property type="entry name" value="PROTEIN KINASE DOMAIN-CONTAINING PROTEIN"/>
    <property type="match status" value="1"/>
</dbReference>
<dbReference type="InterPro" id="IPR011009">
    <property type="entry name" value="Kinase-like_dom_sf"/>
</dbReference>
<dbReference type="RefSeq" id="XP_044444003.1">
    <property type="nucleotide sequence ID" value="XM_044588068.1"/>
</dbReference>
<dbReference type="Gramene" id="TraesARI7D03G04357800.1">
    <property type="protein sequence ID" value="TraesARI7D03G04357800.1"/>
    <property type="gene ID" value="TraesARI7D03G04357800"/>
</dbReference>
<evidence type="ECO:0000313" key="9">
    <source>
        <dbReference type="Proteomes" id="UP000019116"/>
    </source>
</evidence>
<dbReference type="GeneID" id="123170239"/>
<protein>
    <recommendedName>
        <fullName evidence="7">Protein kinase domain-containing protein</fullName>
    </recommendedName>
</protein>
<evidence type="ECO:0000259" key="7">
    <source>
        <dbReference type="PROSITE" id="PS50011"/>
    </source>
</evidence>
<dbReference type="EnsemblPlants" id="TraesCS7D02G039300.1">
    <property type="protein sequence ID" value="TraesCS7D02G039300.1"/>
    <property type="gene ID" value="TraesCS7D02G039300"/>
</dbReference>